<evidence type="ECO:0008006" key="3">
    <source>
        <dbReference type="Google" id="ProtNLM"/>
    </source>
</evidence>
<evidence type="ECO:0000313" key="1">
    <source>
        <dbReference type="EMBL" id="MBK1881321.1"/>
    </source>
</evidence>
<keyword evidence="2" id="KW-1185">Reference proteome</keyword>
<dbReference type="Proteomes" id="UP000603141">
    <property type="component" value="Unassembled WGS sequence"/>
</dbReference>
<gene>
    <name evidence="1" type="ORF">JIN85_02775</name>
</gene>
<accession>A0A934S2N4</accession>
<dbReference type="Gene3D" id="1.10.1740.10">
    <property type="match status" value="1"/>
</dbReference>
<reference evidence="1" key="1">
    <citation type="submission" date="2021-01" db="EMBL/GenBank/DDBJ databases">
        <title>Modified the classification status of verrucomicrobia.</title>
        <authorList>
            <person name="Feng X."/>
        </authorList>
    </citation>
    <scope>NUCLEOTIDE SEQUENCE</scope>
    <source>
        <strain evidence="1">KCTC 22041</strain>
    </source>
</reference>
<evidence type="ECO:0000313" key="2">
    <source>
        <dbReference type="Proteomes" id="UP000603141"/>
    </source>
</evidence>
<proteinExistence type="predicted"/>
<protein>
    <recommendedName>
        <fullName evidence="3">RNA polymerase subunit sigma-24</fullName>
    </recommendedName>
</protein>
<sequence length="244" mass="27454">MATTRISPFPATQWTAVVDVCRLGGPTQQRRAIESICKDYWFPLYAYARRAGNQPSDAEDLTQGFFHYLIGRNLVSGANPELGKLRTFLLTAFQRFIGDIRTRNNALKRGGGLEILSLDVDAAERTFGEPPERLTPHQIFDRNWALSIIQRTISELAETEAISGRAAQFKLLQDFINPRTHAEGSYEEAASALELSIESTRKAVSRLRGRFRDLLRKQIAATMSNPDDLQIDEELMALKLALRS</sequence>
<organism evidence="1 2">
    <name type="scientific">Luteolibacter pohnpeiensis</name>
    <dbReference type="NCBI Taxonomy" id="454153"/>
    <lineage>
        <taxon>Bacteria</taxon>
        <taxon>Pseudomonadati</taxon>
        <taxon>Verrucomicrobiota</taxon>
        <taxon>Verrucomicrobiia</taxon>
        <taxon>Verrucomicrobiales</taxon>
        <taxon>Verrucomicrobiaceae</taxon>
        <taxon>Luteolibacter</taxon>
    </lineage>
</organism>
<comment type="caution">
    <text evidence="1">The sequence shown here is derived from an EMBL/GenBank/DDBJ whole genome shotgun (WGS) entry which is preliminary data.</text>
</comment>
<name>A0A934S2N4_9BACT</name>
<dbReference type="EMBL" id="JAENIJ010000003">
    <property type="protein sequence ID" value="MBK1881321.1"/>
    <property type="molecule type" value="Genomic_DNA"/>
</dbReference>
<dbReference type="AlphaFoldDB" id="A0A934S2N4"/>
<dbReference type="RefSeq" id="WP_200267412.1">
    <property type="nucleotide sequence ID" value="NZ_JAENIJ010000003.1"/>
</dbReference>